<evidence type="ECO:0000313" key="2">
    <source>
        <dbReference type="EMBL" id="KAH3703733.1"/>
    </source>
</evidence>
<sequence length="134" mass="14968">MGETVLLDLMTVKLLSPSIDAFNPESAIDSWLAEPSGGRRTSYTRSRKRKHDPETTDISAPSTSSSAVICLESDSTHSDSEEDAEVPVPSVVQITNFEKEIDKLCDNDEEDMEIEEDCEDFQDEMTNTEKLLSY</sequence>
<organism evidence="3 4">
    <name type="scientific">Dreissena polymorpha</name>
    <name type="common">Zebra mussel</name>
    <name type="synonym">Mytilus polymorpha</name>
    <dbReference type="NCBI Taxonomy" id="45954"/>
    <lineage>
        <taxon>Eukaryota</taxon>
        <taxon>Metazoa</taxon>
        <taxon>Spiralia</taxon>
        <taxon>Lophotrochozoa</taxon>
        <taxon>Mollusca</taxon>
        <taxon>Bivalvia</taxon>
        <taxon>Autobranchia</taxon>
        <taxon>Heteroconchia</taxon>
        <taxon>Euheterodonta</taxon>
        <taxon>Imparidentia</taxon>
        <taxon>Neoheterodontei</taxon>
        <taxon>Myida</taxon>
        <taxon>Dreissenoidea</taxon>
        <taxon>Dreissenidae</taxon>
        <taxon>Dreissena</taxon>
    </lineage>
</organism>
<comment type="caution">
    <text evidence="3">The sequence shown here is derived from an EMBL/GenBank/DDBJ whole genome shotgun (WGS) entry which is preliminary data.</text>
</comment>
<dbReference type="OrthoDB" id="6152466at2759"/>
<evidence type="ECO:0000313" key="3">
    <source>
        <dbReference type="EMBL" id="KAH3802606.1"/>
    </source>
</evidence>
<evidence type="ECO:0000256" key="1">
    <source>
        <dbReference type="SAM" id="MobiDB-lite"/>
    </source>
</evidence>
<feature type="region of interest" description="Disordered" evidence="1">
    <location>
        <begin position="25"/>
        <end position="67"/>
    </location>
</feature>
<gene>
    <name evidence="2" type="ORF">DPMN_078777</name>
    <name evidence="3" type="ORF">DPMN_156284</name>
</gene>
<dbReference type="AlphaFoldDB" id="A0A9D4FQZ2"/>
<dbReference type="EMBL" id="JAIWYP010000015">
    <property type="protein sequence ID" value="KAH3703733.1"/>
    <property type="molecule type" value="Genomic_DNA"/>
</dbReference>
<protein>
    <submittedName>
        <fullName evidence="3">Uncharacterized protein</fullName>
    </submittedName>
</protein>
<accession>A0A9D4FQZ2</accession>
<feature type="compositionally biased region" description="Polar residues" evidence="1">
    <location>
        <begin position="56"/>
        <end position="67"/>
    </location>
</feature>
<reference evidence="3" key="1">
    <citation type="journal article" date="2019" name="bioRxiv">
        <title>The Genome of the Zebra Mussel, Dreissena polymorpha: A Resource for Invasive Species Research.</title>
        <authorList>
            <person name="McCartney M.A."/>
            <person name="Auch B."/>
            <person name="Kono T."/>
            <person name="Mallez S."/>
            <person name="Zhang Y."/>
            <person name="Obille A."/>
            <person name="Becker A."/>
            <person name="Abrahante J.E."/>
            <person name="Garbe J."/>
            <person name="Badalamenti J.P."/>
            <person name="Herman A."/>
            <person name="Mangelson H."/>
            <person name="Liachko I."/>
            <person name="Sullivan S."/>
            <person name="Sone E.D."/>
            <person name="Koren S."/>
            <person name="Silverstein K.A.T."/>
            <person name="Beckman K.B."/>
            <person name="Gohl D.M."/>
        </authorList>
    </citation>
    <scope>NUCLEOTIDE SEQUENCE</scope>
    <source>
        <strain evidence="3">Duluth1</strain>
        <tissue evidence="3">Whole animal</tissue>
    </source>
</reference>
<name>A0A9D4FQZ2_DREPO</name>
<evidence type="ECO:0000313" key="4">
    <source>
        <dbReference type="Proteomes" id="UP000828390"/>
    </source>
</evidence>
<dbReference type="EMBL" id="JAIWYP010000007">
    <property type="protein sequence ID" value="KAH3802606.1"/>
    <property type="molecule type" value="Genomic_DNA"/>
</dbReference>
<reference evidence="3" key="2">
    <citation type="submission" date="2020-11" db="EMBL/GenBank/DDBJ databases">
        <authorList>
            <person name="McCartney M.A."/>
            <person name="Auch B."/>
            <person name="Kono T."/>
            <person name="Mallez S."/>
            <person name="Becker A."/>
            <person name="Gohl D.M."/>
            <person name="Silverstein K.A.T."/>
            <person name="Koren S."/>
            <person name="Bechman K.B."/>
            <person name="Herman A."/>
            <person name="Abrahante J.E."/>
            <person name="Garbe J."/>
        </authorList>
    </citation>
    <scope>NUCLEOTIDE SEQUENCE</scope>
    <source>
        <strain evidence="3">Duluth1</strain>
        <tissue evidence="3">Whole animal</tissue>
    </source>
</reference>
<proteinExistence type="predicted"/>
<keyword evidence="4" id="KW-1185">Reference proteome</keyword>
<dbReference type="Proteomes" id="UP000828390">
    <property type="component" value="Unassembled WGS sequence"/>
</dbReference>